<accession>A0A7S4LFI8</accession>
<dbReference type="AlphaFoldDB" id="A0A7S4LFI8"/>
<proteinExistence type="predicted"/>
<sequence length="139" mass="15825">MLQPSTFVKVAFNNGRKRFPPFPQVGKRTLPSRSCIALQINSRVPEGSAHYVMFNRRNLTRQHVSTELLLYSITPFLCSRVSYLIRCVDHRPNTLTVINTQTGFNFRTSTQTICTRDWVMTQRTHALVALVQATAVSTP</sequence>
<dbReference type="EMBL" id="HBJA01107806">
    <property type="protein sequence ID" value="CAE0826000.1"/>
    <property type="molecule type" value="Transcribed_RNA"/>
</dbReference>
<organism evidence="1">
    <name type="scientific">Eutreptiella gymnastica</name>
    <dbReference type="NCBI Taxonomy" id="73025"/>
    <lineage>
        <taxon>Eukaryota</taxon>
        <taxon>Discoba</taxon>
        <taxon>Euglenozoa</taxon>
        <taxon>Euglenida</taxon>
        <taxon>Spirocuta</taxon>
        <taxon>Euglenophyceae</taxon>
        <taxon>Eutreptiales</taxon>
        <taxon>Eutreptiaceae</taxon>
        <taxon>Eutreptiella</taxon>
    </lineage>
</organism>
<name>A0A7S4LFI8_9EUGL</name>
<evidence type="ECO:0000313" key="1">
    <source>
        <dbReference type="EMBL" id="CAE0826000.1"/>
    </source>
</evidence>
<protein>
    <submittedName>
        <fullName evidence="1">Uncharacterized protein</fullName>
    </submittedName>
</protein>
<gene>
    <name evidence="1" type="ORF">EGYM00163_LOCUS37252</name>
</gene>
<reference evidence="1" key="1">
    <citation type="submission" date="2021-01" db="EMBL/GenBank/DDBJ databases">
        <authorList>
            <person name="Corre E."/>
            <person name="Pelletier E."/>
            <person name="Niang G."/>
            <person name="Scheremetjew M."/>
            <person name="Finn R."/>
            <person name="Kale V."/>
            <person name="Holt S."/>
            <person name="Cochrane G."/>
            <person name="Meng A."/>
            <person name="Brown T."/>
            <person name="Cohen L."/>
        </authorList>
    </citation>
    <scope>NUCLEOTIDE SEQUENCE</scope>
    <source>
        <strain evidence="1">CCMP1594</strain>
    </source>
</reference>